<keyword evidence="3" id="KW-1185">Reference proteome</keyword>
<evidence type="ECO:0000313" key="2">
    <source>
        <dbReference type="EMBL" id="KGF30470.1"/>
    </source>
</evidence>
<accession>A0A095Z6X6</accession>
<feature type="transmembrane region" description="Helical" evidence="1">
    <location>
        <begin position="20"/>
        <end position="38"/>
    </location>
</feature>
<organism evidence="2 3">
    <name type="scientific">Oligella urethralis DNF00040</name>
    <dbReference type="NCBI Taxonomy" id="1401065"/>
    <lineage>
        <taxon>Bacteria</taxon>
        <taxon>Pseudomonadati</taxon>
        <taxon>Pseudomonadota</taxon>
        <taxon>Betaproteobacteria</taxon>
        <taxon>Burkholderiales</taxon>
        <taxon>Alcaligenaceae</taxon>
        <taxon>Oligella</taxon>
    </lineage>
</organism>
<dbReference type="EMBL" id="JRNI01000024">
    <property type="protein sequence ID" value="KGF30470.1"/>
    <property type="molecule type" value="Genomic_DNA"/>
</dbReference>
<keyword evidence="1" id="KW-1133">Transmembrane helix</keyword>
<protein>
    <submittedName>
        <fullName evidence="2">Uncharacterized protein</fullName>
    </submittedName>
</protein>
<name>A0A095Z6X6_9BURK</name>
<gene>
    <name evidence="2" type="ORF">HMPREF2130_06525</name>
</gene>
<proteinExistence type="predicted"/>
<keyword evidence="1" id="KW-0472">Membrane</keyword>
<reference evidence="2 3" key="1">
    <citation type="submission" date="2014-07" db="EMBL/GenBank/DDBJ databases">
        <authorList>
            <person name="McCorrison J."/>
            <person name="Sanka R."/>
            <person name="Torralba M."/>
            <person name="Gillis M."/>
            <person name="Haft D.H."/>
            <person name="Methe B."/>
            <person name="Sutton G."/>
            <person name="Nelson K.E."/>
        </authorList>
    </citation>
    <scope>NUCLEOTIDE SEQUENCE [LARGE SCALE GENOMIC DNA]</scope>
    <source>
        <strain evidence="2 3">DNF00040</strain>
    </source>
</reference>
<dbReference type="AlphaFoldDB" id="A0A095Z6X6"/>
<dbReference type="Proteomes" id="UP000029629">
    <property type="component" value="Unassembled WGS sequence"/>
</dbReference>
<evidence type="ECO:0000256" key="1">
    <source>
        <dbReference type="SAM" id="Phobius"/>
    </source>
</evidence>
<evidence type="ECO:0000313" key="3">
    <source>
        <dbReference type="Proteomes" id="UP000029629"/>
    </source>
</evidence>
<sequence>MHIKATKNGKRNVMKHIANVVSFAIIAVILGAVLNFVASCVQKTPEPVSVTLDISSLLIDYDADAAEAEWQLEFGGMSDEERLFGAVGEPEIIH</sequence>
<keyword evidence="1" id="KW-0812">Transmembrane</keyword>
<comment type="caution">
    <text evidence="2">The sequence shown here is derived from an EMBL/GenBank/DDBJ whole genome shotgun (WGS) entry which is preliminary data.</text>
</comment>